<dbReference type="GO" id="GO:0050661">
    <property type="term" value="F:NADP binding"/>
    <property type="evidence" value="ECO:0007669"/>
    <property type="project" value="InterPro"/>
</dbReference>
<protein>
    <submittedName>
        <fullName evidence="6">NAD(P)-dependent oxidoreductase</fullName>
    </submittedName>
</protein>
<dbReference type="OrthoDB" id="9812907at2"/>
<feature type="domain" description="6-phosphogluconate dehydrogenase NADP-binding" evidence="4">
    <location>
        <begin position="43"/>
        <end position="201"/>
    </location>
</feature>
<keyword evidence="1" id="KW-0560">Oxidoreductase</keyword>
<dbReference type="InterPro" id="IPR015815">
    <property type="entry name" value="HIBADH-related"/>
</dbReference>
<dbReference type="KEGG" id="rgr:FZ934_08470"/>
<sequence length="320" mass="34636">MRLRLHATASTRSRTLLRTFRQVEARQATKEEISEMTAQVKKAGFVGIGNIGTPMVLSLLRGGFDVVVRDLRREAAKEVLDAGASFASSNKELADACDLIGVAVVNDAQTRSLLLGEDALLDVMKPGSMIVLHSTILPATVKEMGAEAKKRGIQLVDAQLSGGDLRARKGDLAFMVGGAAEEFERAKVYLDPMARRSEHMGELGAGAATKISIQMMTFGNWVAAMESMKLAGAMGLDEKKLADFATATTADSWVAQTWGNYDRLLREHRLNGSEDLFRLFDKDLFNAVALGREMGILLPSTAVGSQVLAQLAKERLARPI</sequence>
<dbReference type="RefSeq" id="WP_153270703.1">
    <property type="nucleotide sequence ID" value="NZ_CP043498.1"/>
</dbReference>
<accession>A0A5Q0C9E1</accession>
<dbReference type="InterPro" id="IPR036291">
    <property type="entry name" value="NAD(P)-bd_dom_sf"/>
</dbReference>
<evidence type="ECO:0000259" key="4">
    <source>
        <dbReference type="Pfam" id="PF03446"/>
    </source>
</evidence>
<dbReference type="GO" id="GO:0051287">
    <property type="term" value="F:NAD binding"/>
    <property type="evidence" value="ECO:0007669"/>
    <property type="project" value="InterPro"/>
</dbReference>
<dbReference type="Pfam" id="PF03446">
    <property type="entry name" value="NAD_binding_2"/>
    <property type="match status" value="1"/>
</dbReference>
<keyword evidence="7" id="KW-1185">Reference proteome</keyword>
<dbReference type="Gene3D" id="1.10.1040.10">
    <property type="entry name" value="N-(1-d-carboxylethyl)-l-norvaline Dehydrogenase, domain 2"/>
    <property type="match status" value="1"/>
</dbReference>
<dbReference type="EMBL" id="CP043498">
    <property type="protein sequence ID" value="QFY60461.1"/>
    <property type="molecule type" value="Genomic_DNA"/>
</dbReference>
<name>A0A5Q0C9E1_9HYPH</name>
<dbReference type="InterPro" id="IPR029154">
    <property type="entry name" value="HIBADH-like_NADP-bd"/>
</dbReference>
<organism evidence="6 7">
    <name type="scientific">Rhizobium grahamii</name>
    <dbReference type="NCBI Taxonomy" id="1120045"/>
    <lineage>
        <taxon>Bacteria</taxon>
        <taxon>Pseudomonadati</taxon>
        <taxon>Pseudomonadota</taxon>
        <taxon>Alphaproteobacteria</taxon>
        <taxon>Hyphomicrobiales</taxon>
        <taxon>Rhizobiaceae</taxon>
        <taxon>Rhizobium/Agrobacterium group</taxon>
        <taxon>Rhizobium</taxon>
    </lineage>
</organism>
<evidence type="ECO:0000256" key="2">
    <source>
        <dbReference type="ARBA" id="ARBA00023027"/>
    </source>
</evidence>
<dbReference type="InterPro" id="IPR013328">
    <property type="entry name" value="6PGD_dom2"/>
</dbReference>
<dbReference type="AlphaFoldDB" id="A0A5Q0C9E1"/>
<dbReference type="GO" id="GO:0016491">
    <property type="term" value="F:oxidoreductase activity"/>
    <property type="evidence" value="ECO:0007669"/>
    <property type="project" value="UniProtKB-KW"/>
</dbReference>
<dbReference type="InterPro" id="IPR006115">
    <property type="entry name" value="6PGDH_NADP-bd"/>
</dbReference>
<evidence type="ECO:0000256" key="1">
    <source>
        <dbReference type="ARBA" id="ARBA00023002"/>
    </source>
</evidence>
<reference evidence="6 7" key="1">
    <citation type="submission" date="2019-08" db="EMBL/GenBank/DDBJ databases">
        <title>Prosopis cineraria nodule microbiome.</title>
        <authorList>
            <person name="Ali R."/>
            <person name="Chaluvadi S.R."/>
            <person name="Wang X."/>
        </authorList>
    </citation>
    <scope>NUCLEOTIDE SEQUENCE [LARGE SCALE GENOMIC DNA]</scope>
    <source>
        <strain evidence="6 7">BG7</strain>
    </source>
</reference>
<dbReference type="PIRSF" id="PIRSF000103">
    <property type="entry name" value="HIBADH"/>
    <property type="match status" value="1"/>
</dbReference>
<dbReference type="Pfam" id="PF14833">
    <property type="entry name" value="NAD_binding_11"/>
    <property type="match status" value="1"/>
</dbReference>
<dbReference type="Gene3D" id="3.40.50.720">
    <property type="entry name" value="NAD(P)-binding Rossmann-like Domain"/>
    <property type="match status" value="1"/>
</dbReference>
<evidence type="ECO:0000256" key="3">
    <source>
        <dbReference type="PIRSR" id="PIRSR000103-1"/>
    </source>
</evidence>
<gene>
    <name evidence="6" type="ORF">FZ934_08470</name>
</gene>
<dbReference type="SUPFAM" id="SSF51735">
    <property type="entry name" value="NAD(P)-binding Rossmann-fold domains"/>
    <property type="match status" value="1"/>
</dbReference>
<evidence type="ECO:0000259" key="5">
    <source>
        <dbReference type="Pfam" id="PF14833"/>
    </source>
</evidence>
<dbReference type="Proteomes" id="UP000326881">
    <property type="component" value="Chromosome"/>
</dbReference>
<evidence type="ECO:0000313" key="6">
    <source>
        <dbReference type="EMBL" id="QFY60461.1"/>
    </source>
</evidence>
<feature type="active site" evidence="3">
    <location>
        <position position="210"/>
    </location>
</feature>
<evidence type="ECO:0000313" key="7">
    <source>
        <dbReference type="Proteomes" id="UP000326881"/>
    </source>
</evidence>
<proteinExistence type="predicted"/>
<dbReference type="PANTHER" id="PTHR43060:SF15">
    <property type="entry name" value="3-HYDROXYISOBUTYRATE DEHYDROGENASE-LIKE 1, MITOCHONDRIAL-RELATED"/>
    <property type="match status" value="1"/>
</dbReference>
<dbReference type="InterPro" id="IPR008927">
    <property type="entry name" value="6-PGluconate_DH-like_C_sf"/>
</dbReference>
<dbReference type="PANTHER" id="PTHR43060">
    <property type="entry name" value="3-HYDROXYISOBUTYRATE DEHYDROGENASE-LIKE 1, MITOCHONDRIAL-RELATED"/>
    <property type="match status" value="1"/>
</dbReference>
<keyword evidence="2" id="KW-0520">NAD</keyword>
<dbReference type="SUPFAM" id="SSF48179">
    <property type="entry name" value="6-phosphogluconate dehydrogenase C-terminal domain-like"/>
    <property type="match status" value="1"/>
</dbReference>
<feature type="domain" description="3-hydroxyisobutyrate dehydrogenase-like NAD-binding" evidence="5">
    <location>
        <begin position="204"/>
        <end position="314"/>
    </location>
</feature>